<evidence type="ECO:0000256" key="3">
    <source>
        <dbReference type="ARBA" id="ARBA00023136"/>
    </source>
</evidence>
<dbReference type="EMBL" id="CP009761">
    <property type="protein sequence ID" value="AIZ36258.1"/>
    <property type="molecule type" value="Genomic_DNA"/>
</dbReference>
<gene>
    <name evidence="7" type="ORF">NM222_05755</name>
    <name evidence="6" type="ORF">NW74_02260</name>
</gene>
<dbReference type="SUPFAM" id="SSF56601">
    <property type="entry name" value="beta-lactamase/transpeptidase-like"/>
    <property type="match status" value="1"/>
</dbReference>
<dbReference type="AlphaFoldDB" id="A0A0B4S0E6"/>
<dbReference type="InterPro" id="IPR012338">
    <property type="entry name" value="Beta-lactam/transpept-like"/>
</dbReference>
<dbReference type="SUPFAM" id="SSF56519">
    <property type="entry name" value="Penicillin binding protein dimerisation domain"/>
    <property type="match status" value="1"/>
</dbReference>
<evidence type="ECO:0000256" key="4">
    <source>
        <dbReference type="SAM" id="Phobius"/>
    </source>
</evidence>
<evidence type="ECO:0000259" key="5">
    <source>
        <dbReference type="PROSITE" id="PS51178"/>
    </source>
</evidence>
<dbReference type="PROSITE" id="PS51178">
    <property type="entry name" value="PASTA"/>
    <property type="match status" value="1"/>
</dbReference>
<reference evidence="6 8" key="1">
    <citation type="submission" date="2014-10" db="EMBL/GenBank/DDBJ databases">
        <title>Complete genome sequence of Parvimonas micra KCOM 1535 (= ChDC B708).</title>
        <authorList>
            <person name="Kook J.-K."/>
            <person name="Park S.-N."/>
            <person name="Lim Y.K."/>
            <person name="Roh H."/>
        </authorList>
    </citation>
    <scope>NUCLEOTIDE SEQUENCE [LARGE SCALE GENOMIC DNA]</scope>
    <source>
        <strain evidence="6">KCOM 1535</strain>
        <strain evidence="8">KCOM 1535 / ChDC B708</strain>
    </source>
</reference>
<evidence type="ECO:0000256" key="2">
    <source>
        <dbReference type="ARBA" id="ARBA00007171"/>
    </source>
</evidence>
<keyword evidence="8" id="KW-1185">Reference proteome</keyword>
<evidence type="ECO:0000313" key="6">
    <source>
        <dbReference type="EMBL" id="AIZ36258.1"/>
    </source>
</evidence>
<dbReference type="Gene3D" id="3.90.1310.10">
    <property type="entry name" value="Penicillin-binding protein 2a (Domain 2)"/>
    <property type="match status" value="2"/>
</dbReference>
<keyword evidence="4" id="KW-1133">Transmembrane helix</keyword>
<dbReference type="KEGG" id="pmic:NW74_02260"/>
<dbReference type="PANTHER" id="PTHR30627">
    <property type="entry name" value="PEPTIDOGLYCAN D,D-TRANSPEPTIDASE"/>
    <property type="match status" value="1"/>
</dbReference>
<dbReference type="PANTHER" id="PTHR30627:SF1">
    <property type="entry name" value="PEPTIDOGLYCAN D,D-TRANSPEPTIDASE FTSI"/>
    <property type="match status" value="1"/>
</dbReference>
<dbReference type="GO" id="GO:0005886">
    <property type="term" value="C:plasma membrane"/>
    <property type="evidence" value="ECO:0007669"/>
    <property type="project" value="TreeGrafter"/>
</dbReference>
<dbReference type="EMBL" id="CP101412">
    <property type="protein sequence ID" value="WBB30471.1"/>
    <property type="molecule type" value="Genomic_DNA"/>
</dbReference>
<dbReference type="Pfam" id="PF03717">
    <property type="entry name" value="PBP_dimer"/>
    <property type="match status" value="2"/>
</dbReference>
<organism evidence="6 8">
    <name type="scientific">Parvimonas micra</name>
    <dbReference type="NCBI Taxonomy" id="33033"/>
    <lineage>
        <taxon>Bacteria</taxon>
        <taxon>Bacillati</taxon>
        <taxon>Bacillota</taxon>
        <taxon>Tissierellia</taxon>
        <taxon>Tissierellales</taxon>
        <taxon>Peptoniphilaceae</taxon>
        <taxon>Parvimonas</taxon>
    </lineage>
</organism>
<dbReference type="Proteomes" id="UP001210690">
    <property type="component" value="Chromosome"/>
</dbReference>
<dbReference type="Pfam" id="PF00905">
    <property type="entry name" value="Transpeptidase"/>
    <property type="match status" value="1"/>
</dbReference>
<dbReference type="InterPro" id="IPR050515">
    <property type="entry name" value="Beta-lactam/transpept"/>
</dbReference>
<name>A0A0B4S0E6_9FIRM</name>
<reference evidence="7" key="2">
    <citation type="submission" date="2022-07" db="EMBL/GenBank/DDBJ databases">
        <title>Parvimonas micra travels from the subgingival sulcus of the human oral cavity to the colorectal adenocarcinoma.</title>
        <authorList>
            <person name="Conde-Perez K."/>
            <person name="Buetas E."/>
            <person name="Aja-Macaya P."/>
            <person name="Martin-De Arribas E."/>
            <person name="Iglesias-Corras I."/>
            <person name="Trigo-Tasende N."/>
            <person name="Nasser-Ali M."/>
            <person name="Estevez L.S."/>
            <person name="Rumbo-Feal S."/>
            <person name="Otero-Alen B."/>
            <person name="Noguera J.F."/>
            <person name="Concha A."/>
            <person name="Pardinas-Lopez S."/>
            <person name="Carda-Dieguez M."/>
            <person name="Gomez-Randulfe I."/>
            <person name="Martinez-Lago N."/>
            <person name="Ladra S."/>
            <person name="Aparicio L.A."/>
            <person name="Bou G."/>
            <person name="Mira A."/>
            <person name="Vallejo J.A."/>
            <person name="Poza M."/>
        </authorList>
    </citation>
    <scope>NUCLEOTIDE SEQUENCE</scope>
    <source>
        <strain evidence="7">PM102KC-G-1</strain>
    </source>
</reference>
<comment type="subcellular location">
    <subcellularLocation>
        <location evidence="1">Membrane</location>
    </subcellularLocation>
</comment>
<dbReference type="Gene3D" id="3.30.450.330">
    <property type="match status" value="1"/>
</dbReference>
<feature type="transmembrane region" description="Helical" evidence="4">
    <location>
        <begin position="20"/>
        <end position="40"/>
    </location>
</feature>
<dbReference type="SMART" id="SM00740">
    <property type="entry name" value="PASTA"/>
    <property type="match status" value="2"/>
</dbReference>
<dbReference type="InterPro" id="IPR001460">
    <property type="entry name" value="PCN-bd_Tpept"/>
</dbReference>
<dbReference type="InterPro" id="IPR005543">
    <property type="entry name" value="PASTA_dom"/>
</dbReference>
<keyword evidence="3 4" id="KW-0472">Membrane</keyword>
<protein>
    <submittedName>
        <fullName evidence="6">Penicillin-binding protein</fullName>
    </submittedName>
    <submittedName>
        <fullName evidence="7">Penicillin-binding transpeptidase domain-containing protein</fullName>
    </submittedName>
</protein>
<accession>A0A0B4S0E6</accession>
<dbReference type="Gene3D" id="3.40.710.10">
    <property type="entry name" value="DD-peptidase/beta-lactamase superfamily"/>
    <property type="match status" value="1"/>
</dbReference>
<dbReference type="Proteomes" id="UP000031386">
    <property type="component" value="Chromosome"/>
</dbReference>
<evidence type="ECO:0000313" key="7">
    <source>
        <dbReference type="EMBL" id="WBB30471.1"/>
    </source>
</evidence>
<comment type="similarity">
    <text evidence="2">Belongs to the transpeptidase family.</text>
</comment>
<dbReference type="OrthoDB" id="9757901at2"/>
<dbReference type="CDD" id="cd06577">
    <property type="entry name" value="PASTA_pknB"/>
    <property type="match status" value="1"/>
</dbReference>
<sequence length="807" mass="90617">MKNKKYIIKNKTVSSRSAVLFFIFIIIFSTIIAKLAYLQLYSKNKYSVEQFKDSVSYTPLEAKRGSIFDRNGNTLAKSISVYNGYFSTLDYNRYKKSNGKIKDTETKKLDKIFDILQLNKEEIFEKADQYNNLLIKKGITEEQNATIKSKNSLIVSVNSNKEVYFSVLEYDKFKLYSQKAKETEEKKLDEIFSALELDKKKVFDRADRGTNFKIKKSISPELAKEIKDINSSIISVEIEQSRNYLDGTLAPFVVGHANENGGQSGIENFLNDTLSGTNGSKRVIRENLNKSVEDVIEAKDGKDLYLTIDSTIQKYVAEYGQKYFEEEKPIKMSVIVSDVTNGDIIAMDSFPKYDNNNPTVPLDNNAIKEFENLDEKEKLKKIFSMWRNPAVSDVYEPGSVFKLITASSSLEEKTDTLDSTFFCNGFIRDIPGVTLRCFNWQNPHGKETFTEALDNSCNPAFVQMVRHLGKEKFYRYINGFGFGNKTGINLPGESNGKIPKSLSDIGAAELATMSYGHGISVTPIQMIMAANAVVNGGYLLEPQINVKNVEKDSDNKIKIKENEAIVKNQIISKETSDKMRVLMEHGVTDGIVNKVYSNNVRIGGKSGTTIKAINGKYDDKKTVASLYIAFPIENPKYSILIVFDEPKANSGGTSVCAPLAKKLAEEIAEYKQLTKKNDNNSIVRKTKVPDVRGLTLEYATELLKGQYLNYSIDSSASPKSIVTRQSEDPEKSLVEGSTVKLTVSDDEDTKLRVVDFSKMNYQQAIDVANKMGYKYKTSGGKGKFVSSNKEIGSYISKDEEIVLTFED</sequence>
<dbReference type="InterPro" id="IPR005311">
    <property type="entry name" value="PBP_dimer"/>
</dbReference>
<dbReference type="Gene3D" id="3.30.10.20">
    <property type="match status" value="1"/>
</dbReference>
<dbReference type="STRING" id="33033.NW74_02260"/>
<dbReference type="GO" id="GO:0071555">
    <property type="term" value="P:cell wall organization"/>
    <property type="evidence" value="ECO:0007669"/>
    <property type="project" value="TreeGrafter"/>
</dbReference>
<keyword evidence="4" id="KW-0812">Transmembrane</keyword>
<dbReference type="Pfam" id="PF03793">
    <property type="entry name" value="PASTA"/>
    <property type="match status" value="1"/>
</dbReference>
<evidence type="ECO:0000313" key="8">
    <source>
        <dbReference type="Proteomes" id="UP000031386"/>
    </source>
</evidence>
<dbReference type="RefSeq" id="WP_041953651.1">
    <property type="nucleotide sequence ID" value="NZ_CP009761.1"/>
</dbReference>
<proteinExistence type="inferred from homology"/>
<dbReference type="GO" id="GO:0008658">
    <property type="term" value="F:penicillin binding"/>
    <property type="evidence" value="ECO:0007669"/>
    <property type="project" value="InterPro"/>
</dbReference>
<feature type="domain" description="PASTA" evidence="5">
    <location>
        <begin position="682"/>
        <end position="745"/>
    </location>
</feature>
<dbReference type="InterPro" id="IPR036138">
    <property type="entry name" value="PBP_dimer_sf"/>
</dbReference>
<evidence type="ECO:0000256" key="1">
    <source>
        <dbReference type="ARBA" id="ARBA00004370"/>
    </source>
</evidence>